<reference evidence="1" key="1">
    <citation type="journal article" date="2015" name="ISME J.">
        <title>Draft Genome Sequence of Streptomyces incarnatus NRRL8089, which Produces the Nucleoside Antibiotic Sinefungin.</title>
        <authorList>
            <person name="Oshima K."/>
            <person name="Hattori M."/>
            <person name="Shimizu H."/>
            <person name="Fukuda K."/>
            <person name="Nemoto M."/>
            <person name="Inagaki K."/>
            <person name="Tamura T."/>
        </authorList>
    </citation>
    <scope>NUCLEOTIDE SEQUENCE</scope>
    <source>
        <strain evidence="1">FACHB-1277</strain>
    </source>
</reference>
<dbReference type="InterPro" id="IPR006439">
    <property type="entry name" value="HAD-SF_hydro_IA"/>
</dbReference>
<dbReference type="CDD" id="cd01427">
    <property type="entry name" value="HAD_like"/>
    <property type="match status" value="1"/>
</dbReference>
<gene>
    <name evidence="1" type="ORF">H6F44_08355</name>
</gene>
<evidence type="ECO:0000313" key="1">
    <source>
        <dbReference type="EMBL" id="MBD2150129.1"/>
    </source>
</evidence>
<dbReference type="Proteomes" id="UP000631421">
    <property type="component" value="Unassembled WGS sequence"/>
</dbReference>
<dbReference type="PANTHER" id="PTHR43434">
    <property type="entry name" value="PHOSPHOGLYCOLATE PHOSPHATASE"/>
    <property type="match status" value="1"/>
</dbReference>
<reference evidence="1" key="2">
    <citation type="submission" date="2020-08" db="EMBL/GenBank/DDBJ databases">
        <authorList>
            <person name="Chen M."/>
            <person name="Teng W."/>
            <person name="Zhao L."/>
            <person name="Hu C."/>
            <person name="Zhou Y."/>
            <person name="Han B."/>
            <person name="Song L."/>
            <person name="Shu W."/>
        </authorList>
    </citation>
    <scope>NUCLEOTIDE SEQUENCE</scope>
    <source>
        <strain evidence="1">FACHB-1277</strain>
    </source>
</reference>
<dbReference type="NCBIfam" id="TIGR01549">
    <property type="entry name" value="HAD-SF-IA-v1"/>
    <property type="match status" value="1"/>
</dbReference>
<accession>A0A926URX3</accession>
<dbReference type="InterPro" id="IPR023214">
    <property type="entry name" value="HAD_sf"/>
</dbReference>
<dbReference type="AlphaFoldDB" id="A0A926URX3"/>
<keyword evidence="1" id="KW-0378">Hydrolase</keyword>
<keyword evidence="2" id="KW-1185">Reference proteome</keyword>
<sequence>MNVFIFDIDGVIRDVSGSYRRALADTVEHFVLHLTGDRYRPSSEDIDDLKAEGTWNNDWEASQELILRYLKGRSLTVSYEEIVAFFQGRYRGKRSDWTDGYIASEPLIANKEYFVNLTASGVGWGFFSGATRASAGYVLGRLEIANPVLVAMEDAPGKPDPTGLLVAVRQIAAMGKDEIEQVVYVGDTVADMLTVVKARDYEPNYQYVAVGVIPPHVRDRDRYADLLRANGADLVLNNVLELETSFQSRNG</sequence>
<dbReference type="EMBL" id="JACJPY010000019">
    <property type="protein sequence ID" value="MBD2150129.1"/>
    <property type="molecule type" value="Genomic_DNA"/>
</dbReference>
<dbReference type="RefSeq" id="WP_190350491.1">
    <property type="nucleotide sequence ID" value="NZ_JACJPY010000019.1"/>
</dbReference>
<dbReference type="GO" id="GO:0006281">
    <property type="term" value="P:DNA repair"/>
    <property type="evidence" value="ECO:0007669"/>
    <property type="project" value="TreeGrafter"/>
</dbReference>
<dbReference type="InterPro" id="IPR036412">
    <property type="entry name" value="HAD-like_sf"/>
</dbReference>
<dbReference type="SUPFAM" id="SSF56784">
    <property type="entry name" value="HAD-like"/>
    <property type="match status" value="1"/>
</dbReference>
<dbReference type="SFLD" id="SFLDG01129">
    <property type="entry name" value="C1.5:_HAD__Beta-PGM__Phosphata"/>
    <property type="match status" value="1"/>
</dbReference>
<dbReference type="GO" id="GO:0008967">
    <property type="term" value="F:phosphoglycolate phosphatase activity"/>
    <property type="evidence" value="ECO:0007669"/>
    <property type="project" value="TreeGrafter"/>
</dbReference>
<dbReference type="Gene3D" id="3.40.50.1000">
    <property type="entry name" value="HAD superfamily/HAD-like"/>
    <property type="match status" value="1"/>
</dbReference>
<dbReference type="InterPro" id="IPR050155">
    <property type="entry name" value="HAD-like_hydrolase_sf"/>
</dbReference>
<proteinExistence type="predicted"/>
<dbReference type="NCBIfam" id="TIGR01548">
    <property type="entry name" value="HAD-SF-IA-hyp1"/>
    <property type="match status" value="1"/>
</dbReference>
<evidence type="ECO:0000313" key="2">
    <source>
        <dbReference type="Proteomes" id="UP000631421"/>
    </source>
</evidence>
<comment type="caution">
    <text evidence="1">The sequence shown here is derived from an EMBL/GenBank/DDBJ whole genome shotgun (WGS) entry which is preliminary data.</text>
</comment>
<protein>
    <submittedName>
        <fullName evidence="1">TIGR01548 family HAD-type hydrolase</fullName>
    </submittedName>
</protein>
<dbReference type="SFLD" id="SFLDS00003">
    <property type="entry name" value="Haloacid_Dehalogenase"/>
    <property type="match status" value="1"/>
</dbReference>
<dbReference type="Pfam" id="PF00702">
    <property type="entry name" value="Hydrolase"/>
    <property type="match status" value="1"/>
</dbReference>
<dbReference type="InterPro" id="IPR006438">
    <property type="entry name" value="HAD-SF_TIGR01548"/>
</dbReference>
<name>A0A926URX3_9CYAN</name>
<dbReference type="PANTHER" id="PTHR43434:SF1">
    <property type="entry name" value="PHOSPHOGLYCOLATE PHOSPHATASE"/>
    <property type="match status" value="1"/>
</dbReference>
<organism evidence="1 2">
    <name type="scientific">Pseudanabaena cinerea FACHB-1277</name>
    <dbReference type="NCBI Taxonomy" id="2949581"/>
    <lineage>
        <taxon>Bacteria</taxon>
        <taxon>Bacillati</taxon>
        <taxon>Cyanobacteriota</taxon>
        <taxon>Cyanophyceae</taxon>
        <taxon>Pseudanabaenales</taxon>
        <taxon>Pseudanabaenaceae</taxon>
        <taxon>Pseudanabaena</taxon>
        <taxon>Pseudanabaena cinerea</taxon>
    </lineage>
</organism>